<dbReference type="GO" id="GO:0016747">
    <property type="term" value="F:acyltransferase activity, transferring groups other than amino-acyl groups"/>
    <property type="evidence" value="ECO:0007669"/>
    <property type="project" value="InterPro"/>
</dbReference>
<dbReference type="SUPFAM" id="SSF55729">
    <property type="entry name" value="Acyl-CoA N-acyltransferases (Nat)"/>
    <property type="match status" value="1"/>
</dbReference>
<feature type="domain" description="N-acetyltransferase" evidence="1">
    <location>
        <begin position="11"/>
        <end position="156"/>
    </location>
</feature>
<dbReference type="Pfam" id="PF13673">
    <property type="entry name" value="Acetyltransf_10"/>
    <property type="match status" value="1"/>
</dbReference>
<keyword evidence="3" id="KW-1185">Reference proteome</keyword>
<proteinExistence type="predicted"/>
<dbReference type="RefSeq" id="WP_089654819.1">
    <property type="nucleotide sequence ID" value="NZ_FNIZ01000033.1"/>
</dbReference>
<dbReference type="InterPro" id="IPR052564">
    <property type="entry name" value="N-acetyltrans/Recomb-assoc"/>
</dbReference>
<organism evidence="2 3">
    <name type="scientific">Halobacillus aidingensis</name>
    <dbReference type="NCBI Taxonomy" id="240303"/>
    <lineage>
        <taxon>Bacteria</taxon>
        <taxon>Bacillati</taxon>
        <taxon>Bacillota</taxon>
        <taxon>Bacilli</taxon>
        <taxon>Bacillales</taxon>
        <taxon>Bacillaceae</taxon>
        <taxon>Halobacillus</taxon>
    </lineage>
</organism>
<evidence type="ECO:0000313" key="2">
    <source>
        <dbReference type="EMBL" id="SDP75911.1"/>
    </source>
</evidence>
<dbReference type="InterPro" id="IPR000182">
    <property type="entry name" value="GNAT_dom"/>
</dbReference>
<dbReference type="PANTHER" id="PTHR43451:SF1">
    <property type="entry name" value="ACETYLTRANSFERASE"/>
    <property type="match status" value="1"/>
</dbReference>
<dbReference type="Proteomes" id="UP000198860">
    <property type="component" value="Unassembled WGS sequence"/>
</dbReference>
<sequence>MVWSIERLQNEDLSHVVRMVKTSILNISPRFYTQEQLIAWAEGVKNHPHFHERFLNAYALVAKDTSNNIIGFASLVGPHIDFLYVASERQGEGVATQMLYLLEEQAMKEGVKVLTTEASAVARPFFQKREYAIKKEQVKWIRGISIKNVQMFKKVHK</sequence>
<dbReference type="InterPro" id="IPR016181">
    <property type="entry name" value="Acyl_CoA_acyltransferase"/>
</dbReference>
<accession>A0A1H0VC41</accession>
<dbReference type="PANTHER" id="PTHR43451">
    <property type="entry name" value="ACETYLTRANSFERASE (GNAT) FAMILY PROTEIN"/>
    <property type="match status" value="1"/>
</dbReference>
<evidence type="ECO:0000259" key="1">
    <source>
        <dbReference type="PROSITE" id="PS51186"/>
    </source>
</evidence>
<dbReference type="CDD" id="cd04301">
    <property type="entry name" value="NAT_SF"/>
    <property type="match status" value="1"/>
</dbReference>
<evidence type="ECO:0000313" key="3">
    <source>
        <dbReference type="Proteomes" id="UP000198860"/>
    </source>
</evidence>
<protein>
    <submittedName>
        <fullName evidence="2">Putative acetyltransferase</fullName>
    </submittedName>
</protein>
<reference evidence="3" key="1">
    <citation type="submission" date="2016-10" db="EMBL/GenBank/DDBJ databases">
        <authorList>
            <person name="Varghese N."/>
            <person name="Submissions S."/>
        </authorList>
    </citation>
    <scope>NUCLEOTIDE SEQUENCE [LARGE SCALE GENOMIC DNA]</scope>
    <source>
        <strain evidence="3">CGMCC 1.3703</strain>
    </source>
</reference>
<dbReference type="PROSITE" id="PS51186">
    <property type="entry name" value="GNAT"/>
    <property type="match status" value="1"/>
</dbReference>
<keyword evidence="2" id="KW-0808">Transferase</keyword>
<gene>
    <name evidence="2" type="ORF">SAMN05421677_1339</name>
</gene>
<dbReference type="Gene3D" id="3.40.630.30">
    <property type="match status" value="1"/>
</dbReference>
<name>A0A1H0VC41_HALAD</name>
<dbReference type="STRING" id="240303.SAMN05421677_1339"/>
<dbReference type="EMBL" id="FNIZ01000033">
    <property type="protein sequence ID" value="SDP75911.1"/>
    <property type="molecule type" value="Genomic_DNA"/>
</dbReference>
<dbReference type="AlphaFoldDB" id="A0A1H0VC41"/>
<dbReference type="OrthoDB" id="424368at2"/>